<dbReference type="InterPro" id="IPR010667">
    <property type="entry name" value="Phage_T4_Gp19"/>
</dbReference>
<dbReference type="PANTHER" id="PTHR38009:SF1">
    <property type="entry name" value="CONSERVED HYPOTHETICAL PHAGE TAIL PROTEIN"/>
    <property type="match status" value="1"/>
</dbReference>
<dbReference type="PATRIC" id="fig|1300345.3.peg.1574"/>
<dbReference type="InterPro" id="IPR011747">
    <property type="entry name" value="CHP02241"/>
</dbReference>
<organism evidence="1 2">
    <name type="scientific">Lysobacter dokdonensis DS-58</name>
    <dbReference type="NCBI Taxonomy" id="1300345"/>
    <lineage>
        <taxon>Bacteria</taxon>
        <taxon>Pseudomonadati</taxon>
        <taxon>Pseudomonadota</taxon>
        <taxon>Gammaproteobacteria</taxon>
        <taxon>Lysobacterales</taxon>
        <taxon>Lysobacteraceae</taxon>
        <taxon>Noviluteimonas</taxon>
    </lineage>
</organism>
<keyword evidence="2" id="KW-1185">Reference proteome</keyword>
<protein>
    <submittedName>
        <fullName evidence="1">Putative phage tail region protein</fullName>
    </submittedName>
</protein>
<dbReference type="PANTHER" id="PTHR38009">
    <property type="entry name" value="CONSERVED HYPOTHETICAL PHAGE TAIL PROTEIN"/>
    <property type="match status" value="1"/>
</dbReference>
<accession>A0A0A2WGR7</accession>
<dbReference type="RefSeq" id="WP_036168371.1">
    <property type="nucleotide sequence ID" value="NZ_JRKJ01000008.1"/>
</dbReference>
<reference evidence="1 2" key="1">
    <citation type="submission" date="2014-09" db="EMBL/GenBank/DDBJ databases">
        <title>Genome sequences of Lysobacter dokdonensis DS-58.</title>
        <authorList>
            <person name="Kim J.F."/>
            <person name="Kwak M.-J."/>
        </authorList>
    </citation>
    <scope>NUCLEOTIDE SEQUENCE [LARGE SCALE GENOMIC DNA]</scope>
    <source>
        <strain evidence="1 2">DS-58</strain>
    </source>
</reference>
<dbReference type="STRING" id="1300345.LF41_3031"/>
<dbReference type="GO" id="GO:0005198">
    <property type="term" value="F:structural molecule activity"/>
    <property type="evidence" value="ECO:0007669"/>
    <property type="project" value="InterPro"/>
</dbReference>
<dbReference type="eggNOG" id="ENOG502Z7JZ">
    <property type="taxonomic scope" value="Bacteria"/>
</dbReference>
<proteinExistence type="predicted"/>
<evidence type="ECO:0000313" key="2">
    <source>
        <dbReference type="Proteomes" id="UP000030518"/>
    </source>
</evidence>
<name>A0A0A2WGR7_9GAMM</name>
<dbReference type="OrthoDB" id="9790161at2"/>
<dbReference type="Pfam" id="PF06841">
    <property type="entry name" value="Phage_T4_gp19"/>
    <property type="match status" value="1"/>
</dbReference>
<evidence type="ECO:0000313" key="1">
    <source>
        <dbReference type="EMBL" id="KGQ19381.1"/>
    </source>
</evidence>
<dbReference type="EMBL" id="JRKJ01000008">
    <property type="protein sequence ID" value="KGQ19381.1"/>
    <property type="molecule type" value="Genomic_DNA"/>
</dbReference>
<dbReference type="NCBIfam" id="TIGR02241">
    <property type="entry name" value="conserved hypothetical phage tail region protein"/>
    <property type="match status" value="1"/>
</dbReference>
<sequence length="146" mass="16242">MPASGSRNDPLASFNFIITVENMRAGFSEVGGLATETDIIEYREGNEDITVRKIPGKRKYTNISLKRGYTPDGKDLYAWRKTVMDGKTVRKGGTITLLNEARQPALTWEFSEGWPSKWAGPALNAKNNEIAIEEFEICVEGLALQT</sequence>
<dbReference type="AlphaFoldDB" id="A0A0A2WGR7"/>
<dbReference type="Proteomes" id="UP000030518">
    <property type="component" value="Unassembled WGS sequence"/>
</dbReference>
<comment type="caution">
    <text evidence="1">The sequence shown here is derived from an EMBL/GenBank/DDBJ whole genome shotgun (WGS) entry which is preliminary data.</text>
</comment>
<gene>
    <name evidence="1" type="ORF">LF41_3031</name>
</gene>